<feature type="transmembrane region" description="Helical" evidence="6">
    <location>
        <begin position="486"/>
        <end position="503"/>
    </location>
</feature>
<keyword evidence="4 6" id="KW-1133">Transmembrane helix</keyword>
<dbReference type="Gene3D" id="1.20.1740.10">
    <property type="entry name" value="Amino acid/polyamine transporter I"/>
    <property type="match status" value="1"/>
</dbReference>
<feature type="transmembrane region" description="Helical" evidence="6">
    <location>
        <begin position="356"/>
        <end position="378"/>
    </location>
</feature>
<dbReference type="Proteomes" id="UP000006735">
    <property type="component" value="Chromosome"/>
</dbReference>
<reference evidence="7 8" key="1">
    <citation type="journal article" date="2005" name="Nucleic Acids Res.">
        <title>The genome sequence of Xanthomonas oryzae pathovar oryzae KACC10331, the bacterial blight pathogen of rice.</title>
        <authorList>
            <person name="Lee B.M."/>
            <person name="Park Y.J."/>
            <person name="Park D.S."/>
            <person name="Kang H.W."/>
            <person name="Kim J.G."/>
            <person name="Song E.S."/>
            <person name="Park I.C."/>
            <person name="Yoon U.H."/>
            <person name="Hahn J.H."/>
            <person name="Koo B.S."/>
            <person name="Lee G.B."/>
            <person name="Kim H."/>
            <person name="Park H.S."/>
            <person name="Yoon K.O."/>
            <person name="Kim J.H."/>
            <person name="Jung C.H."/>
            <person name="Koh N.H."/>
            <person name="Seo J.S."/>
            <person name="Go S.J."/>
        </authorList>
    </citation>
    <scope>NUCLEOTIDE SEQUENCE [LARGE SCALE GENOMIC DNA]</scope>
    <source>
        <strain evidence="8">KACC10331 / KXO85</strain>
    </source>
</reference>
<sequence>MRRTTFVRASARLCFATYGMYRMLKSVLRVKPIEPAGLVDAGEPVEGSPQGEATLQRTLSAKHLIMLGIGAVIGAGIFVMTGQAAANHAGPAVMLSFVFAGIACTFAGLCYAEFAAMMPVSGSAYSYSYATLGEGIAWFIGWCLVLEYLFAGSSVAVAWSAYLISFITGTLGLPFPTELTNAPLAWINGEFVASGSILNLPAVMIVTAVSGLCYVGITQSAFINAIVVAIKIAVICLFVGFGAAYVDPANWHPFIPENTAPGVYGWSGVFRAASIVFFAYIGFDAVSTSAGETKDPQRNMPIGILGSLAVCTIIYIIICAVLTGLMPYTQLGTAKPVATALEAHPQLTWLKTAVEIGAIAGLSSVVLVMLMAQPRIFYTMAKDGLMPKLFGKVHPRFHTPYVGTVIVGVIAASLAGLIPLSVLGELVSMGTLLAFATVCAGVMVLRFTKPALERPFRVPLAMIICPLGTLACLALFFQAFQEHWKVFVGWTVIGLLIYFGYGIHHSYLAKRA</sequence>
<comment type="subcellular location">
    <subcellularLocation>
        <location evidence="1">Membrane</location>
        <topology evidence="1">Multi-pass membrane protein</topology>
    </subcellularLocation>
</comment>
<evidence type="ECO:0000256" key="6">
    <source>
        <dbReference type="SAM" id="Phobius"/>
    </source>
</evidence>
<dbReference type="GO" id="GO:0016020">
    <property type="term" value="C:membrane"/>
    <property type="evidence" value="ECO:0007669"/>
    <property type="project" value="UniProtKB-SubCell"/>
</dbReference>
<evidence type="ECO:0000256" key="1">
    <source>
        <dbReference type="ARBA" id="ARBA00004141"/>
    </source>
</evidence>
<keyword evidence="8" id="KW-1185">Reference proteome</keyword>
<feature type="transmembrane region" description="Helical" evidence="6">
    <location>
        <begin position="399"/>
        <end position="420"/>
    </location>
</feature>
<protein>
    <submittedName>
        <fullName evidence="7">Cationic amino acid transporter</fullName>
    </submittedName>
</protein>
<feature type="transmembrane region" description="Helical" evidence="6">
    <location>
        <begin position="304"/>
        <end position="326"/>
    </location>
</feature>
<feature type="transmembrane region" description="Helical" evidence="6">
    <location>
        <begin position="64"/>
        <end position="86"/>
    </location>
</feature>
<name>Q5H0X6_XANOR</name>
<dbReference type="AlphaFoldDB" id="Q5H0X6"/>
<dbReference type="Pfam" id="PF13520">
    <property type="entry name" value="AA_permease_2"/>
    <property type="match status" value="1"/>
</dbReference>
<dbReference type="KEGG" id="xoo:XOO2141"/>
<keyword evidence="5 6" id="KW-0472">Membrane</keyword>
<evidence type="ECO:0000256" key="5">
    <source>
        <dbReference type="ARBA" id="ARBA00023136"/>
    </source>
</evidence>
<feature type="transmembrane region" description="Helical" evidence="6">
    <location>
        <begin position="460"/>
        <end position="480"/>
    </location>
</feature>
<dbReference type="PIRSF" id="PIRSF006060">
    <property type="entry name" value="AA_transporter"/>
    <property type="match status" value="1"/>
</dbReference>
<evidence type="ECO:0000313" key="7">
    <source>
        <dbReference type="EMBL" id="AAW75395.1"/>
    </source>
</evidence>
<feature type="transmembrane region" description="Helical" evidence="6">
    <location>
        <begin position="222"/>
        <end position="243"/>
    </location>
</feature>
<dbReference type="GO" id="GO:0015171">
    <property type="term" value="F:amino acid transmembrane transporter activity"/>
    <property type="evidence" value="ECO:0007669"/>
    <property type="project" value="TreeGrafter"/>
</dbReference>
<organism evidence="7 8">
    <name type="scientific">Xanthomonas oryzae pv. oryzae (strain KACC10331 / KXO85)</name>
    <dbReference type="NCBI Taxonomy" id="291331"/>
    <lineage>
        <taxon>Bacteria</taxon>
        <taxon>Pseudomonadati</taxon>
        <taxon>Pseudomonadota</taxon>
        <taxon>Gammaproteobacteria</taxon>
        <taxon>Lysobacterales</taxon>
        <taxon>Lysobacteraceae</taxon>
        <taxon>Xanthomonas</taxon>
    </lineage>
</organism>
<keyword evidence="3 6" id="KW-0812">Transmembrane</keyword>
<evidence type="ECO:0000256" key="2">
    <source>
        <dbReference type="ARBA" id="ARBA00022448"/>
    </source>
</evidence>
<evidence type="ECO:0000256" key="4">
    <source>
        <dbReference type="ARBA" id="ARBA00022989"/>
    </source>
</evidence>
<evidence type="ECO:0000313" key="8">
    <source>
        <dbReference type="Proteomes" id="UP000006735"/>
    </source>
</evidence>
<feature type="transmembrane region" description="Helical" evidence="6">
    <location>
        <begin position="426"/>
        <end position="448"/>
    </location>
</feature>
<evidence type="ECO:0000256" key="3">
    <source>
        <dbReference type="ARBA" id="ARBA00022692"/>
    </source>
</evidence>
<dbReference type="PANTHER" id="PTHR43243">
    <property type="entry name" value="INNER MEMBRANE TRANSPORTER YGJI-RELATED"/>
    <property type="match status" value="1"/>
</dbReference>
<feature type="transmembrane region" description="Helical" evidence="6">
    <location>
        <begin position="135"/>
        <end position="164"/>
    </location>
</feature>
<gene>
    <name evidence="7" type="primary">yhdG</name>
    <name evidence="7" type="ordered locus">XOO2141</name>
</gene>
<dbReference type="PANTHER" id="PTHR43243:SF4">
    <property type="entry name" value="CATIONIC AMINO ACID TRANSPORTER 4"/>
    <property type="match status" value="1"/>
</dbReference>
<dbReference type="EMBL" id="AE013598">
    <property type="protein sequence ID" value="AAW75395.1"/>
    <property type="molecule type" value="Genomic_DNA"/>
</dbReference>
<keyword evidence="2" id="KW-0813">Transport</keyword>
<feature type="transmembrane region" description="Helical" evidence="6">
    <location>
        <begin position="191"/>
        <end position="215"/>
    </location>
</feature>
<dbReference type="HOGENOM" id="CLU_007946_15_7_6"/>
<dbReference type="InterPro" id="IPR002293">
    <property type="entry name" value="AA/rel_permease1"/>
</dbReference>
<dbReference type="STRING" id="291331.XOO2141"/>
<accession>Q5H0X6</accession>
<proteinExistence type="predicted"/>
<feature type="transmembrane region" description="Helical" evidence="6">
    <location>
        <begin position="263"/>
        <end position="283"/>
    </location>
</feature>